<name>E4WYM8_OIKDI</name>
<gene>
    <name evidence="6" type="ORF">GSOID_T00013566001</name>
</gene>
<comment type="function">
    <text evidence="4">Involved in nonsense-mediated decay (NMD) of mRNAs containing premature stop codons.</text>
</comment>
<evidence type="ECO:0000256" key="3">
    <source>
        <dbReference type="ARBA" id="ARBA00029509"/>
    </source>
</evidence>
<protein>
    <recommendedName>
        <fullName evidence="3 4">Nonsense-mediated mRNA decay factor SMG8</fullName>
    </recommendedName>
</protein>
<reference evidence="6" key="1">
    <citation type="journal article" date="2010" name="Science">
        <title>Plasticity of animal genome architecture unmasked by rapid evolution of a pelagic tunicate.</title>
        <authorList>
            <person name="Denoeud F."/>
            <person name="Henriet S."/>
            <person name="Mungpakdee S."/>
            <person name="Aury J.M."/>
            <person name="Da Silva C."/>
            <person name="Brinkmann H."/>
            <person name="Mikhaleva J."/>
            <person name="Olsen L.C."/>
            <person name="Jubin C."/>
            <person name="Canestro C."/>
            <person name="Bouquet J.M."/>
            <person name="Danks G."/>
            <person name="Poulain J."/>
            <person name="Campsteijn C."/>
            <person name="Adamski M."/>
            <person name="Cross I."/>
            <person name="Yadetie F."/>
            <person name="Muffato M."/>
            <person name="Louis A."/>
            <person name="Butcher S."/>
            <person name="Tsagkogeorga G."/>
            <person name="Konrad A."/>
            <person name="Singh S."/>
            <person name="Jensen M.F."/>
            <person name="Cong E.H."/>
            <person name="Eikeseth-Otteraa H."/>
            <person name="Noel B."/>
            <person name="Anthouard V."/>
            <person name="Porcel B.M."/>
            <person name="Kachouri-Lafond R."/>
            <person name="Nishino A."/>
            <person name="Ugolini M."/>
            <person name="Chourrout P."/>
            <person name="Nishida H."/>
            <person name="Aasland R."/>
            <person name="Huzurbazar S."/>
            <person name="Westhof E."/>
            <person name="Delsuc F."/>
            <person name="Lehrach H."/>
            <person name="Reinhardt R."/>
            <person name="Weissenbach J."/>
            <person name="Roy S.W."/>
            <person name="Artiguenave F."/>
            <person name="Postlethwait J.H."/>
            <person name="Manak J.R."/>
            <person name="Thompson E.M."/>
            <person name="Jaillon O."/>
            <person name="Du Pasquier L."/>
            <person name="Boudinot P."/>
            <person name="Liberles D.A."/>
            <person name="Volff J.N."/>
            <person name="Philippe H."/>
            <person name="Lenhard B."/>
            <person name="Roest Crollius H."/>
            <person name="Wincker P."/>
            <person name="Chourrout D."/>
        </authorList>
    </citation>
    <scope>NUCLEOTIDE SEQUENCE [LARGE SCALE GENOMIC DNA]</scope>
</reference>
<proteinExistence type="inferred from homology"/>
<dbReference type="GO" id="GO:0000184">
    <property type="term" value="P:nuclear-transcribed mRNA catabolic process, nonsense-mediated decay"/>
    <property type="evidence" value="ECO:0007669"/>
    <property type="project" value="UniProtKB-UniRule"/>
</dbReference>
<evidence type="ECO:0000256" key="4">
    <source>
        <dbReference type="RuleBase" id="RU367133"/>
    </source>
</evidence>
<dbReference type="InParanoid" id="E4WYM8"/>
<dbReference type="Pfam" id="PF10220">
    <property type="entry name" value="Smg8_Smg9"/>
    <property type="match status" value="3"/>
</dbReference>
<comment type="similarity">
    <text evidence="1 4">Belongs to the SMG8 family.</text>
</comment>
<dbReference type="OrthoDB" id="63589at2759"/>
<sequence length="850" mass="97250">MVEEDAESEVKSRSDIESPLIPPLESEEETIPTDDLLDDSKLIEYNLEALKLYDDAFEWLSSCGQNPLKKVLFPLLRPKREFKKVAAFGDSGIDIYWCATEKVIFLIPNGTNDFSKLIEIARLIENTDNEFDAQKVLKDFDVQMCVQSLFLMSICHFVLLVQPSTSLDVDLTTQFLAISESRKLIMNQLSMLIGSIGAKPHWIKNARIVQPKLLILFEKCGLSQEDLRDFADGDYSRGKRKRVPQKKLIDCMERQIISIFKNGRLIPEKTPTNLFKISDKNAFIFVLQPEESKINEECLPIPACLDLLKESIKVQRDVETAASDRSWLPKRRRAEDMWQEYDSWKSKLDQGEEVWNFLSAHIDNICGKSSRSRSRSQEPVELNQLLPVADILFRYIVEGKLPDSIEEEDSLKAHEMRETVLAKLQKALNPEWTFSDQRCGKLVPEAYKTYLTNLPSHYTTRIHNNQVDQALMMYHGYARGPAVKTYERQLKDQCKEEWHNGRQLCEVRSLTDRHCVHKWHRLPGEAGEGLIMPHNSRTKSLTASTCGEIQVQRDDPFTLEEANFTFYDDLESKLHFKEDKIIFDTYNAESAQIQEVLSHLKLEGPKSQLTASQKSDRENDGSDEAVQLDDITSVIANKDRFLTGIETTDSPKGLLPRFSSWSCLKIGDFSWYSELKGIEQQGFINRANFLLRWDISASCRGFIGYEYETIRGHRFFMQSPQKMVQGGSSGVAAPSNVLLDHEYMPLYVPGPASRGNRSSATVGQLARIWFAIPANCDKVITIRPLVTPGRNAPTFRTTPEEFTLTPGSIWVLRFPFVYRDEQKTYFPPKENNEFSHFKVAKILSRGTANG</sequence>
<dbReference type="EMBL" id="FN653019">
    <property type="protein sequence ID" value="CBY22792.1"/>
    <property type="molecule type" value="Genomic_DNA"/>
</dbReference>
<feature type="region of interest" description="Disordered" evidence="5">
    <location>
        <begin position="1"/>
        <end position="30"/>
    </location>
</feature>
<dbReference type="InterPro" id="IPR019354">
    <property type="entry name" value="SMG8-like"/>
</dbReference>
<accession>E4WYM8</accession>
<dbReference type="AlphaFoldDB" id="E4WYM8"/>
<organism evidence="6">
    <name type="scientific">Oikopleura dioica</name>
    <name type="common">Tunicate</name>
    <dbReference type="NCBI Taxonomy" id="34765"/>
    <lineage>
        <taxon>Eukaryota</taxon>
        <taxon>Metazoa</taxon>
        <taxon>Chordata</taxon>
        <taxon>Tunicata</taxon>
        <taxon>Appendicularia</taxon>
        <taxon>Copelata</taxon>
        <taxon>Oikopleuridae</taxon>
        <taxon>Oikopleura</taxon>
    </lineage>
</organism>
<dbReference type="FunCoup" id="E4WYM8">
    <property type="interactions" value="1140"/>
</dbReference>
<evidence type="ECO:0000256" key="2">
    <source>
        <dbReference type="ARBA" id="ARBA00023161"/>
    </source>
</evidence>
<dbReference type="Proteomes" id="UP000001307">
    <property type="component" value="Unassembled WGS sequence"/>
</dbReference>
<evidence type="ECO:0000313" key="7">
    <source>
        <dbReference type="Proteomes" id="UP000001307"/>
    </source>
</evidence>
<evidence type="ECO:0000256" key="5">
    <source>
        <dbReference type="SAM" id="MobiDB-lite"/>
    </source>
</evidence>
<evidence type="ECO:0000313" key="6">
    <source>
        <dbReference type="EMBL" id="CBY22792.1"/>
    </source>
</evidence>
<keyword evidence="7" id="KW-1185">Reference proteome</keyword>
<evidence type="ECO:0000256" key="1">
    <source>
        <dbReference type="ARBA" id="ARBA00006443"/>
    </source>
</evidence>
<dbReference type="PANTHER" id="PTHR13091">
    <property type="entry name" value="AMPLIFIED IN BREAST CANCER 2-RELATED"/>
    <property type="match status" value="1"/>
</dbReference>
<keyword evidence="2 4" id="KW-0866">Nonsense-mediated mRNA decay</keyword>
<dbReference type="PANTHER" id="PTHR13091:SF0">
    <property type="entry name" value="NONSENSE-MEDIATED MRNA DECAY FACTOR SMG8"/>
    <property type="match status" value="1"/>
</dbReference>